<name>A0A2U2N9K1_9BIFI</name>
<dbReference type="EMBL" id="QFFM01000012">
    <property type="protein sequence ID" value="PWG65649.1"/>
    <property type="molecule type" value="Genomic_DNA"/>
</dbReference>
<dbReference type="OrthoDB" id="4480597at2"/>
<keyword evidence="2" id="KW-1133">Transmembrane helix</keyword>
<protein>
    <recommendedName>
        <fullName evidence="5">DUF2637 domain-containing protein</fullName>
    </recommendedName>
</protein>
<sequence>MKDKTKIRLWPGFLAGTLIGLIAFLLSFDALQSLFVECGASPWLAWGGPICIDGTILLSTWAVWGFERNGIHYRWYPWAGFIVAGLLSILGNALHAWIQDGGLLPAWAGPMVMAIPPIALMYSTHLIVIVAGSQTAAEPTAEPALAAVEDKDSSVRFDEFQEWYLRLEAARRLMESVSDDEVVGMTQRKPTGKKSRKGTDTSWSQAPLFVAKDAVA</sequence>
<dbReference type="AlphaFoldDB" id="A0A2U2N9K1"/>
<feature type="transmembrane region" description="Helical" evidence="2">
    <location>
        <begin position="12"/>
        <end position="31"/>
    </location>
</feature>
<evidence type="ECO:0000313" key="3">
    <source>
        <dbReference type="EMBL" id="PWG65649.1"/>
    </source>
</evidence>
<feature type="transmembrane region" description="Helical" evidence="2">
    <location>
        <begin position="76"/>
        <end position="98"/>
    </location>
</feature>
<evidence type="ECO:0008006" key="5">
    <source>
        <dbReference type="Google" id="ProtNLM"/>
    </source>
</evidence>
<organism evidence="3 4">
    <name type="scientific">Bifidobacterium callitrichidarum</name>
    <dbReference type="NCBI Taxonomy" id="2052941"/>
    <lineage>
        <taxon>Bacteria</taxon>
        <taxon>Bacillati</taxon>
        <taxon>Actinomycetota</taxon>
        <taxon>Actinomycetes</taxon>
        <taxon>Bifidobacteriales</taxon>
        <taxon>Bifidobacteriaceae</taxon>
        <taxon>Bifidobacterium</taxon>
    </lineage>
</organism>
<feature type="transmembrane region" description="Helical" evidence="2">
    <location>
        <begin position="43"/>
        <end position="64"/>
    </location>
</feature>
<accession>A0A2U2N9K1</accession>
<keyword evidence="2" id="KW-0812">Transmembrane</keyword>
<gene>
    <name evidence="3" type="ORF">DF196_06870</name>
</gene>
<keyword evidence="4" id="KW-1185">Reference proteome</keyword>
<evidence type="ECO:0000313" key="4">
    <source>
        <dbReference type="Proteomes" id="UP000245876"/>
    </source>
</evidence>
<evidence type="ECO:0000256" key="1">
    <source>
        <dbReference type="SAM" id="MobiDB-lite"/>
    </source>
</evidence>
<keyword evidence="2" id="KW-0472">Membrane</keyword>
<evidence type="ECO:0000256" key="2">
    <source>
        <dbReference type="SAM" id="Phobius"/>
    </source>
</evidence>
<feature type="transmembrane region" description="Helical" evidence="2">
    <location>
        <begin position="104"/>
        <end position="122"/>
    </location>
</feature>
<reference evidence="3 4" key="1">
    <citation type="journal article" date="2018" name="Int. J. Syst. Evol. Microbiol.">
        <title>Bifidobacterium callitrichidarum sp. nov. from the faeces of the emperor tamarin (Saguinus imperator).</title>
        <authorList>
            <person name="Modesto M."/>
            <person name="Michelini S."/>
            <person name="Sansosti M.C."/>
            <person name="De Filippo C."/>
            <person name="Cavalieri D."/>
            <person name="Qvirist L."/>
            <person name="Andlid T."/>
            <person name="Spiezio C."/>
            <person name="Sandri C."/>
            <person name="Pascarelli S."/>
            <person name="Sgorbati B."/>
            <person name="Mattarelli P."/>
        </authorList>
    </citation>
    <scope>NUCLEOTIDE SEQUENCE [LARGE SCALE GENOMIC DNA]</scope>
    <source>
        <strain evidence="3 4">TRI 5</strain>
    </source>
</reference>
<dbReference type="InterPro" id="IPR021235">
    <property type="entry name" value="DUF2637"/>
</dbReference>
<dbReference type="RefSeq" id="WP_109057118.1">
    <property type="nucleotide sequence ID" value="NZ_QFFM01000012.1"/>
</dbReference>
<feature type="region of interest" description="Disordered" evidence="1">
    <location>
        <begin position="181"/>
        <end position="205"/>
    </location>
</feature>
<dbReference type="Pfam" id="PF10935">
    <property type="entry name" value="DUF2637"/>
    <property type="match status" value="1"/>
</dbReference>
<proteinExistence type="predicted"/>
<dbReference type="Proteomes" id="UP000245876">
    <property type="component" value="Unassembled WGS sequence"/>
</dbReference>
<comment type="caution">
    <text evidence="3">The sequence shown here is derived from an EMBL/GenBank/DDBJ whole genome shotgun (WGS) entry which is preliminary data.</text>
</comment>